<dbReference type="PANTHER" id="PTHR33164">
    <property type="entry name" value="TRANSCRIPTIONAL REGULATOR, MARR FAMILY"/>
    <property type="match status" value="1"/>
</dbReference>
<feature type="domain" description="HTH marR-type" evidence="1">
    <location>
        <begin position="22"/>
        <end position="152"/>
    </location>
</feature>
<gene>
    <name evidence="2" type="primary">mprA</name>
    <name evidence="2" type="ORF">Pla108_10370</name>
</gene>
<proteinExistence type="predicted"/>
<dbReference type="InterPro" id="IPR036390">
    <property type="entry name" value="WH_DNA-bd_sf"/>
</dbReference>
<dbReference type="Proteomes" id="UP000317421">
    <property type="component" value="Unassembled WGS sequence"/>
</dbReference>
<name>A0A5C6AJ72_9BACT</name>
<dbReference type="SUPFAM" id="SSF46785">
    <property type="entry name" value="Winged helix' DNA-binding domain"/>
    <property type="match status" value="1"/>
</dbReference>
<keyword evidence="3" id="KW-1185">Reference proteome</keyword>
<dbReference type="InterPro" id="IPR039422">
    <property type="entry name" value="MarR/SlyA-like"/>
</dbReference>
<organism evidence="2 3">
    <name type="scientific">Botrimarina colliarenosi</name>
    <dbReference type="NCBI Taxonomy" id="2528001"/>
    <lineage>
        <taxon>Bacteria</taxon>
        <taxon>Pseudomonadati</taxon>
        <taxon>Planctomycetota</taxon>
        <taxon>Planctomycetia</taxon>
        <taxon>Pirellulales</taxon>
        <taxon>Lacipirellulaceae</taxon>
        <taxon>Botrimarina</taxon>
    </lineage>
</organism>
<dbReference type="OrthoDB" id="9799747at2"/>
<dbReference type="GO" id="GO:0003700">
    <property type="term" value="F:DNA-binding transcription factor activity"/>
    <property type="evidence" value="ECO:0007669"/>
    <property type="project" value="InterPro"/>
</dbReference>
<comment type="caution">
    <text evidence="2">The sequence shown here is derived from an EMBL/GenBank/DDBJ whole genome shotgun (WGS) entry which is preliminary data.</text>
</comment>
<dbReference type="SMART" id="SM00347">
    <property type="entry name" value="HTH_MARR"/>
    <property type="match status" value="1"/>
</dbReference>
<dbReference type="PRINTS" id="PR00598">
    <property type="entry name" value="HTHMARR"/>
</dbReference>
<dbReference type="PROSITE" id="PS50995">
    <property type="entry name" value="HTH_MARR_2"/>
    <property type="match status" value="1"/>
</dbReference>
<dbReference type="RefSeq" id="WP_146443647.1">
    <property type="nucleotide sequence ID" value="NZ_SJPR01000001.1"/>
</dbReference>
<dbReference type="InterPro" id="IPR036388">
    <property type="entry name" value="WH-like_DNA-bd_sf"/>
</dbReference>
<evidence type="ECO:0000313" key="2">
    <source>
        <dbReference type="EMBL" id="TWU00093.1"/>
    </source>
</evidence>
<reference evidence="2 3" key="1">
    <citation type="submission" date="2019-02" db="EMBL/GenBank/DDBJ databases">
        <title>Deep-cultivation of Planctomycetes and their phenomic and genomic characterization uncovers novel biology.</title>
        <authorList>
            <person name="Wiegand S."/>
            <person name="Jogler M."/>
            <person name="Boedeker C."/>
            <person name="Pinto D."/>
            <person name="Vollmers J."/>
            <person name="Rivas-Marin E."/>
            <person name="Kohn T."/>
            <person name="Peeters S.H."/>
            <person name="Heuer A."/>
            <person name="Rast P."/>
            <person name="Oberbeckmann S."/>
            <person name="Bunk B."/>
            <person name="Jeske O."/>
            <person name="Meyerdierks A."/>
            <person name="Storesund J.E."/>
            <person name="Kallscheuer N."/>
            <person name="Luecker S."/>
            <person name="Lage O.M."/>
            <person name="Pohl T."/>
            <person name="Merkel B.J."/>
            <person name="Hornburger P."/>
            <person name="Mueller R.-W."/>
            <person name="Bruemmer F."/>
            <person name="Labrenz M."/>
            <person name="Spormann A.M."/>
            <person name="Op Den Camp H."/>
            <person name="Overmann J."/>
            <person name="Amann R."/>
            <person name="Jetten M.S.M."/>
            <person name="Mascher T."/>
            <person name="Medema M.H."/>
            <person name="Devos D.P."/>
            <person name="Kaster A.-K."/>
            <person name="Ovreas L."/>
            <person name="Rohde M."/>
            <person name="Galperin M.Y."/>
            <person name="Jogler C."/>
        </authorList>
    </citation>
    <scope>NUCLEOTIDE SEQUENCE [LARGE SCALE GENOMIC DNA]</scope>
    <source>
        <strain evidence="2 3">Pla108</strain>
    </source>
</reference>
<dbReference type="InterPro" id="IPR000835">
    <property type="entry name" value="HTH_MarR-typ"/>
</dbReference>
<dbReference type="EMBL" id="SJPR01000001">
    <property type="protein sequence ID" value="TWU00093.1"/>
    <property type="molecule type" value="Genomic_DNA"/>
</dbReference>
<dbReference type="AlphaFoldDB" id="A0A5C6AJ72"/>
<protein>
    <submittedName>
        <fullName evidence="2">Transcriptional repressor MprA</fullName>
    </submittedName>
</protein>
<sequence>MTPLAEELGKRDPFDLPEQEAMLNIARTMARLSEPFDQLFKSYGVSGPLFNILRILRGTGGDGVPSGEIGPQMVTPAPDVTRLVDRLEKLGLAARQRSDADRRVVLVKLAPKGRRLLTKLDPQVRQLHRDTLGHLSATELRSINKLMVRARGATPGANNDSA</sequence>
<accession>A0A5C6AJ72</accession>
<dbReference type="PANTHER" id="PTHR33164:SF43">
    <property type="entry name" value="HTH-TYPE TRANSCRIPTIONAL REPRESSOR YETL"/>
    <property type="match status" value="1"/>
</dbReference>
<evidence type="ECO:0000259" key="1">
    <source>
        <dbReference type="PROSITE" id="PS50995"/>
    </source>
</evidence>
<dbReference type="GO" id="GO:0006950">
    <property type="term" value="P:response to stress"/>
    <property type="evidence" value="ECO:0007669"/>
    <property type="project" value="TreeGrafter"/>
</dbReference>
<dbReference type="Gene3D" id="1.10.10.10">
    <property type="entry name" value="Winged helix-like DNA-binding domain superfamily/Winged helix DNA-binding domain"/>
    <property type="match status" value="1"/>
</dbReference>
<dbReference type="Pfam" id="PF12802">
    <property type="entry name" value="MarR_2"/>
    <property type="match status" value="1"/>
</dbReference>
<evidence type="ECO:0000313" key="3">
    <source>
        <dbReference type="Proteomes" id="UP000317421"/>
    </source>
</evidence>